<evidence type="ECO:0000256" key="2">
    <source>
        <dbReference type="ARBA" id="ARBA00022801"/>
    </source>
</evidence>
<evidence type="ECO:0000313" key="5">
    <source>
        <dbReference type="Proteomes" id="UP001162834"/>
    </source>
</evidence>
<name>A0A9E7C1G8_9ACTN</name>
<accession>A0A9E7C1G8</accession>
<feature type="domain" description="Phospholipase/carboxylesterase/thioesterase" evidence="3">
    <location>
        <begin position="14"/>
        <end position="202"/>
    </location>
</feature>
<keyword evidence="2 4" id="KW-0378">Hydrolase</keyword>
<evidence type="ECO:0000259" key="3">
    <source>
        <dbReference type="Pfam" id="PF02230"/>
    </source>
</evidence>
<dbReference type="AlphaFoldDB" id="A0A9E7C1G8"/>
<dbReference type="GO" id="GO:0106435">
    <property type="term" value="F:carboxylesterase activity"/>
    <property type="evidence" value="ECO:0007669"/>
    <property type="project" value="UniProtKB-EC"/>
</dbReference>
<gene>
    <name evidence="4" type="primary">estB</name>
    <name evidence="4" type="ORF">DSM104329_03796</name>
</gene>
<evidence type="ECO:0000313" key="4">
    <source>
        <dbReference type="EMBL" id="UGS37381.1"/>
    </source>
</evidence>
<dbReference type="Gene3D" id="3.40.50.1820">
    <property type="entry name" value="alpha/beta hydrolase"/>
    <property type="match status" value="1"/>
</dbReference>
<dbReference type="InterPro" id="IPR003140">
    <property type="entry name" value="PLipase/COase/thioEstase"/>
</dbReference>
<dbReference type="Proteomes" id="UP001162834">
    <property type="component" value="Chromosome"/>
</dbReference>
<sequence>MSPLAHRERPAAGEPAGLLVLHHGRGADEHDLLGLADVLDPDQRLHVVTPRAPLTLPGSPGHHWYVVPRVGFPDHDTFHAAYRELAGFHDDLWQRTGLTPGQTMFGGFSMGSVMSYALGLGPDRPAPAGILAFAGFVPVVDDWQPDLAGRPDLRAFIAHGRRDPVMDVAFARAARDLLEAGRIAVEYHESDAGHFIDPAHIGPAARWLGATLSEPAA</sequence>
<proteinExistence type="inferred from homology"/>
<reference evidence="4" key="1">
    <citation type="journal article" date="2022" name="Int. J. Syst. Evol. Microbiol.">
        <title>Pseudomonas aegrilactucae sp. nov. and Pseudomonas morbosilactucae sp. nov., pathogens causing bacterial rot of lettuce in Japan.</title>
        <authorList>
            <person name="Sawada H."/>
            <person name="Fujikawa T."/>
            <person name="Satou M."/>
        </authorList>
    </citation>
    <scope>NUCLEOTIDE SEQUENCE</scope>
    <source>
        <strain evidence="4">0166_1</strain>
    </source>
</reference>
<keyword evidence="5" id="KW-1185">Reference proteome</keyword>
<dbReference type="KEGG" id="sbae:DSM104329_03796"/>
<evidence type="ECO:0000256" key="1">
    <source>
        <dbReference type="ARBA" id="ARBA00006499"/>
    </source>
</evidence>
<dbReference type="RefSeq" id="WP_259311437.1">
    <property type="nucleotide sequence ID" value="NZ_CP087164.1"/>
</dbReference>
<dbReference type="PANTHER" id="PTHR10655:SF17">
    <property type="entry name" value="LYSOPHOSPHOLIPASE-LIKE PROTEIN 1"/>
    <property type="match status" value="1"/>
</dbReference>
<dbReference type="EMBL" id="CP087164">
    <property type="protein sequence ID" value="UGS37381.1"/>
    <property type="molecule type" value="Genomic_DNA"/>
</dbReference>
<protein>
    <submittedName>
        <fullName evidence="4">Carboxylesterase 2</fullName>
        <ecNumber evidence="4">3.1.1.1</ecNumber>
    </submittedName>
</protein>
<organism evidence="4 5">
    <name type="scientific">Capillimicrobium parvum</name>
    <dbReference type="NCBI Taxonomy" id="2884022"/>
    <lineage>
        <taxon>Bacteria</taxon>
        <taxon>Bacillati</taxon>
        <taxon>Actinomycetota</taxon>
        <taxon>Thermoleophilia</taxon>
        <taxon>Solirubrobacterales</taxon>
        <taxon>Capillimicrobiaceae</taxon>
        <taxon>Capillimicrobium</taxon>
    </lineage>
</organism>
<dbReference type="InterPro" id="IPR029058">
    <property type="entry name" value="AB_hydrolase_fold"/>
</dbReference>
<dbReference type="SUPFAM" id="SSF53474">
    <property type="entry name" value="alpha/beta-Hydrolases"/>
    <property type="match status" value="1"/>
</dbReference>
<dbReference type="InterPro" id="IPR050565">
    <property type="entry name" value="LYPA1-2/EST-like"/>
</dbReference>
<dbReference type="EC" id="3.1.1.1" evidence="4"/>
<dbReference type="PANTHER" id="PTHR10655">
    <property type="entry name" value="LYSOPHOSPHOLIPASE-RELATED"/>
    <property type="match status" value="1"/>
</dbReference>
<comment type="similarity">
    <text evidence="1">Belongs to the AB hydrolase superfamily. AB hydrolase 2 family.</text>
</comment>
<dbReference type="Pfam" id="PF02230">
    <property type="entry name" value="Abhydrolase_2"/>
    <property type="match status" value="1"/>
</dbReference>